<keyword evidence="2" id="KW-1185">Reference proteome</keyword>
<reference evidence="1" key="1">
    <citation type="submission" date="2021-02" db="EMBL/GenBank/DDBJ databases">
        <authorList>
            <consortium name="DOE Joint Genome Institute"/>
            <person name="Ahrendt S."/>
            <person name="Looney B.P."/>
            <person name="Miyauchi S."/>
            <person name="Morin E."/>
            <person name="Drula E."/>
            <person name="Courty P.E."/>
            <person name="Chicoki N."/>
            <person name="Fauchery L."/>
            <person name="Kohler A."/>
            <person name="Kuo A."/>
            <person name="Labutti K."/>
            <person name="Pangilinan J."/>
            <person name="Lipzen A."/>
            <person name="Riley R."/>
            <person name="Andreopoulos W."/>
            <person name="He G."/>
            <person name="Johnson J."/>
            <person name="Barry K.W."/>
            <person name="Grigoriev I.V."/>
            <person name="Nagy L."/>
            <person name="Hibbett D."/>
            <person name="Henrissat B."/>
            <person name="Matheny P.B."/>
            <person name="Labbe J."/>
            <person name="Martin F."/>
        </authorList>
    </citation>
    <scope>NUCLEOTIDE SEQUENCE</scope>
    <source>
        <strain evidence="1">EC-137</strain>
    </source>
</reference>
<dbReference type="Proteomes" id="UP000814128">
    <property type="component" value="Unassembled WGS sequence"/>
</dbReference>
<dbReference type="EMBL" id="MU273691">
    <property type="protein sequence ID" value="KAI0029211.1"/>
    <property type="molecule type" value="Genomic_DNA"/>
</dbReference>
<evidence type="ECO:0000313" key="1">
    <source>
        <dbReference type="EMBL" id="KAI0029211.1"/>
    </source>
</evidence>
<organism evidence="1 2">
    <name type="scientific">Vararia minispora EC-137</name>
    <dbReference type="NCBI Taxonomy" id="1314806"/>
    <lineage>
        <taxon>Eukaryota</taxon>
        <taxon>Fungi</taxon>
        <taxon>Dikarya</taxon>
        <taxon>Basidiomycota</taxon>
        <taxon>Agaricomycotina</taxon>
        <taxon>Agaricomycetes</taxon>
        <taxon>Russulales</taxon>
        <taxon>Lachnocladiaceae</taxon>
        <taxon>Vararia</taxon>
    </lineage>
</organism>
<sequence>MIIPDASESKVVNAPALHNSSSVATTSNVAAPTIGPAVPAKTTATTSPTVVGDVIQPPSKGSAPAIVKAGPSKAASSATLSKTSTKAPSKLASQSSSAPLKALAAEAKKRSDLTQPTLSQLARIKASRLDKKGSKALAVENKRQLPTISRRLPSTKTQEELSKAAKVPLPQSPKIQPAEVPLPPSCPTTPPIVDVNDTSMRSGGVDVLMPTGLQQPCCNADASKTPISSLVDAIQRGFMYTPHSPLSPPSSYAGSGEPWAGWPAGMGPFAQMLPLAKEDNHSREDSSPSPRTEAKWLTGLMPEEDSFSRPALADMDIN</sequence>
<evidence type="ECO:0000313" key="2">
    <source>
        <dbReference type="Proteomes" id="UP000814128"/>
    </source>
</evidence>
<reference evidence="1" key="2">
    <citation type="journal article" date="2022" name="New Phytol.">
        <title>Evolutionary transition to the ectomycorrhizal habit in the genomes of a hyperdiverse lineage of mushroom-forming fungi.</title>
        <authorList>
            <person name="Looney B."/>
            <person name="Miyauchi S."/>
            <person name="Morin E."/>
            <person name="Drula E."/>
            <person name="Courty P.E."/>
            <person name="Kohler A."/>
            <person name="Kuo A."/>
            <person name="LaButti K."/>
            <person name="Pangilinan J."/>
            <person name="Lipzen A."/>
            <person name="Riley R."/>
            <person name="Andreopoulos W."/>
            <person name="He G."/>
            <person name="Johnson J."/>
            <person name="Nolan M."/>
            <person name="Tritt A."/>
            <person name="Barry K.W."/>
            <person name="Grigoriev I.V."/>
            <person name="Nagy L.G."/>
            <person name="Hibbett D."/>
            <person name="Henrissat B."/>
            <person name="Matheny P.B."/>
            <person name="Labbe J."/>
            <person name="Martin F.M."/>
        </authorList>
    </citation>
    <scope>NUCLEOTIDE SEQUENCE</scope>
    <source>
        <strain evidence="1">EC-137</strain>
    </source>
</reference>
<comment type="caution">
    <text evidence="1">The sequence shown here is derived from an EMBL/GenBank/DDBJ whole genome shotgun (WGS) entry which is preliminary data.</text>
</comment>
<proteinExistence type="predicted"/>
<name>A0ACB8QD46_9AGAM</name>
<protein>
    <submittedName>
        <fullName evidence="1">Uncharacterized protein</fullName>
    </submittedName>
</protein>
<accession>A0ACB8QD46</accession>
<gene>
    <name evidence="1" type="ORF">K488DRAFT_88969</name>
</gene>